<feature type="region of interest" description="Disordered" evidence="5">
    <location>
        <begin position="1"/>
        <end position="47"/>
    </location>
</feature>
<reference evidence="7" key="2">
    <citation type="submission" date="2025-09" db="UniProtKB">
        <authorList>
            <consortium name="Ensembl"/>
        </authorList>
    </citation>
    <scope>IDENTIFICATION</scope>
</reference>
<organism evidence="7 8">
    <name type="scientific">Falco tinnunculus</name>
    <name type="common">Common kestrel</name>
    <dbReference type="NCBI Taxonomy" id="100819"/>
    <lineage>
        <taxon>Eukaryota</taxon>
        <taxon>Metazoa</taxon>
        <taxon>Chordata</taxon>
        <taxon>Craniata</taxon>
        <taxon>Vertebrata</taxon>
        <taxon>Euteleostomi</taxon>
        <taxon>Archelosauria</taxon>
        <taxon>Archosauria</taxon>
        <taxon>Dinosauria</taxon>
        <taxon>Saurischia</taxon>
        <taxon>Theropoda</taxon>
        <taxon>Coelurosauria</taxon>
        <taxon>Aves</taxon>
        <taxon>Neognathae</taxon>
        <taxon>Neoaves</taxon>
        <taxon>Telluraves</taxon>
        <taxon>Australaves</taxon>
        <taxon>Falconiformes</taxon>
        <taxon>Falconidae</taxon>
        <taxon>Falco</taxon>
    </lineage>
</organism>
<evidence type="ECO:0000256" key="3">
    <source>
        <dbReference type="ARBA" id="ARBA00023288"/>
    </source>
</evidence>
<dbReference type="InterPro" id="IPR005225">
    <property type="entry name" value="Small_GTP-bd"/>
</dbReference>
<dbReference type="SUPFAM" id="SSF52540">
    <property type="entry name" value="P-loop containing nucleoside triphosphate hydrolases"/>
    <property type="match status" value="1"/>
</dbReference>
<feature type="compositionally biased region" description="Basic residues" evidence="5">
    <location>
        <begin position="12"/>
        <end position="25"/>
    </location>
</feature>
<evidence type="ECO:0000313" key="8">
    <source>
        <dbReference type="Proteomes" id="UP000694562"/>
    </source>
</evidence>
<keyword evidence="8" id="KW-1185">Reference proteome</keyword>
<dbReference type="Pfam" id="PF00071">
    <property type="entry name" value="Ras"/>
    <property type="match status" value="1"/>
</dbReference>
<dbReference type="InterPro" id="IPR050227">
    <property type="entry name" value="Rab"/>
</dbReference>
<keyword evidence="2" id="KW-0342">GTP-binding</keyword>
<accession>A0A8C4V6A0</accession>
<dbReference type="CDD" id="cd00051">
    <property type="entry name" value="EFh"/>
    <property type="match status" value="1"/>
</dbReference>
<dbReference type="SMART" id="SM00175">
    <property type="entry name" value="RAB"/>
    <property type="match status" value="1"/>
</dbReference>
<dbReference type="FunFam" id="3.40.50.300:FF:001129">
    <property type="entry name" value="ras-related protein Rab-44 isoform X2"/>
    <property type="match status" value="1"/>
</dbReference>
<dbReference type="SUPFAM" id="SSF47473">
    <property type="entry name" value="EF-hand"/>
    <property type="match status" value="1"/>
</dbReference>
<dbReference type="NCBIfam" id="TIGR00231">
    <property type="entry name" value="small_GTP"/>
    <property type="match status" value="1"/>
</dbReference>
<dbReference type="PRINTS" id="PR00449">
    <property type="entry name" value="RASTRNSFRMNG"/>
</dbReference>
<dbReference type="PROSITE" id="PS51419">
    <property type="entry name" value="RAB"/>
    <property type="match status" value="1"/>
</dbReference>
<evidence type="ECO:0000256" key="5">
    <source>
        <dbReference type="SAM" id="MobiDB-lite"/>
    </source>
</evidence>
<feature type="compositionally biased region" description="Basic and acidic residues" evidence="5">
    <location>
        <begin position="661"/>
        <end position="765"/>
    </location>
</feature>
<dbReference type="SMART" id="SM00173">
    <property type="entry name" value="RAS"/>
    <property type="match status" value="1"/>
</dbReference>
<name>A0A8C4V6A0_FALTI</name>
<feature type="compositionally biased region" description="Low complexity" evidence="5">
    <location>
        <begin position="31"/>
        <end position="47"/>
    </location>
</feature>
<evidence type="ECO:0000256" key="4">
    <source>
        <dbReference type="SAM" id="Coils"/>
    </source>
</evidence>
<dbReference type="Gene3D" id="3.40.50.300">
    <property type="entry name" value="P-loop containing nucleotide triphosphate hydrolases"/>
    <property type="match status" value="1"/>
</dbReference>
<dbReference type="PANTHER" id="PTHR47977">
    <property type="entry name" value="RAS-RELATED PROTEIN RAB"/>
    <property type="match status" value="1"/>
</dbReference>
<feature type="region of interest" description="Disordered" evidence="5">
    <location>
        <begin position="660"/>
        <end position="765"/>
    </location>
</feature>
<dbReference type="InterPro" id="IPR001806">
    <property type="entry name" value="Small_GTPase"/>
</dbReference>
<feature type="region of interest" description="Disordered" evidence="5">
    <location>
        <begin position="1459"/>
        <end position="1506"/>
    </location>
</feature>
<evidence type="ECO:0000256" key="1">
    <source>
        <dbReference type="ARBA" id="ARBA00022741"/>
    </source>
</evidence>
<feature type="region of interest" description="Disordered" evidence="5">
    <location>
        <begin position="1233"/>
        <end position="1297"/>
    </location>
</feature>
<dbReference type="InterPro" id="IPR011992">
    <property type="entry name" value="EF-hand-dom_pair"/>
</dbReference>
<feature type="region of interest" description="Disordered" evidence="5">
    <location>
        <begin position="404"/>
        <end position="431"/>
    </location>
</feature>
<dbReference type="PROSITE" id="PS50222">
    <property type="entry name" value="EF_HAND_2"/>
    <property type="match status" value="1"/>
</dbReference>
<keyword evidence="3" id="KW-0449">Lipoprotein</keyword>
<dbReference type="CDD" id="cd00154">
    <property type="entry name" value="Rab"/>
    <property type="match status" value="1"/>
</dbReference>
<dbReference type="InterPro" id="IPR027417">
    <property type="entry name" value="P-loop_NTPase"/>
</dbReference>
<dbReference type="PROSITE" id="PS51421">
    <property type="entry name" value="RAS"/>
    <property type="match status" value="1"/>
</dbReference>
<evidence type="ECO:0000256" key="2">
    <source>
        <dbReference type="ARBA" id="ARBA00023134"/>
    </source>
</evidence>
<dbReference type="Ensembl" id="ENSFTIT00000022485.1">
    <property type="protein sequence ID" value="ENSFTIP00000021578.1"/>
    <property type="gene ID" value="ENSFTIG00000014030.1"/>
</dbReference>
<proteinExistence type="predicted"/>
<dbReference type="Pfam" id="PF13499">
    <property type="entry name" value="EF-hand_7"/>
    <property type="match status" value="1"/>
</dbReference>
<dbReference type="SMART" id="SM00174">
    <property type="entry name" value="RHO"/>
    <property type="match status" value="1"/>
</dbReference>
<feature type="region of interest" description="Disordered" evidence="5">
    <location>
        <begin position="1029"/>
        <end position="1055"/>
    </location>
</feature>
<feature type="coiled-coil region" evidence="4">
    <location>
        <begin position="189"/>
        <end position="320"/>
    </location>
</feature>
<dbReference type="GO" id="GO:0005509">
    <property type="term" value="F:calcium ion binding"/>
    <property type="evidence" value="ECO:0007669"/>
    <property type="project" value="InterPro"/>
</dbReference>
<protein>
    <recommendedName>
        <fullName evidence="6">EF-hand domain-containing protein</fullName>
    </recommendedName>
</protein>
<reference evidence="7" key="1">
    <citation type="submission" date="2025-08" db="UniProtKB">
        <authorList>
            <consortium name="Ensembl"/>
        </authorList>
    </citation>
    <scope>IDENTIFICATION</scope>
</reference>
<feature type="region of interest" description="Disordered" evidence="5">
    <location>
        <begin position="1127"/>
        <end position="1195"/>
    </location>
</feature>
<dbReference type="GO" id="GO:0003924">
    <property type="term" value="F:GTPase activity"/>
    <property type="evidence" value="ECO:0007669"/>
    <property type="project" value="InterPro"/>
</dbReference>
<dbReference type="Gene3D" id="1.10.238.10">
    <property type="entry name" value="EF-hand"/>
    <property type="match status" value="1"/>
</dbReference>
<dbReference type="InterPro" id="IPR002048">
    <property type="entry name" value="EF_hand_dom"/>
</dbReference>
<keyword evidence="1" id="KW-0547">Nucleotide-binding</keyword>
<feature type="domain" description="EF-hand" evidence="6">
    <location>
        <begin position="84"/>
        <end position="119"/>
    </location>
</feature>
<dbReference type="GO" id="GO:0005525">
    <property type="term" value="F:GTP binding"/>
    <property type="evidence" value="ECO:0007669"/>
    <property type="project" value="UniProtKB-KW"/>
</dbReference>
<sequence>MEPAATSERRAAAKGRRLGSSRRKQLREGSGEAPAAAPGPGEEPPWASEMVQRVQDIFRERDKDQAGFVTRSDMQKLQEENFPCSTEELELVFDGLDAAGTGQLSTEEFTAGLRQFLSSHKAATGHRRRKTASRRVRLVLPSPALEGADSEEQRHFAAFMEQLGTDGVSDEQEIWQLWVKLRQDEPQLLGNLEDFLAKMRHRIQEARSKKAALEVTLNKRVAEHDKEVQQLCEALEQRIQQEQQRLEQESLARSHQHGAELQRVLDASEREVQRLVTAQMELETRCRSLRSTQQATSTENQQLEESNRVLEDRLQHLHQQLQQTHGRLRTARAAVAWEQAEELGDRAVAELPGETPVSPQTSPEKREKYRSEMRIRLGSHGGKPKSKSTHQVVWEMQPAEISLLGSPRRASSAEEDPFPESLKEERFSDQSSLLREMNDAIAALSKQLKPQALGAPPTPADTAHHLQDDAEPQMGLEKGTAQGTTPGVLPDALPSHTGHKLFEGDLKEGPAAAELCAPDVTQAGASMGAGHLRAQEPGAEQGESPEEVQRMLFSQGKGAGAKELMLQVAEHLQGALGESMEAGEQEARMEAGVEAGEQEARMEAGEQEARMEAGEQEARMEAGEQARMEAGEQQARMEAGEQVRMEAGEQEARVEAGQQEARMEAGEQEARMEAGEQEARMEAGEQEARMEAGEQEARMEAGEQEARMEAGEQEARMEAGEQEARMEAGEQEARMEAGEQEARMEAGEQEARMEAGEEARMEAGEQEARMEAGEQARMEAGEQARMEVEGAGWTQEKTGWEKAQVLGEAEEAALSQGENLEAGVGPPAAGEAGLVVGRWLTTDEPYPAVAPGECAQPTGTALGEGAALPLGLSERLEIKPGEHLEPEPPSQDEMQMGAAQGDGAFPEVTVAPGPGMLEELQLPGEASDADVLPAQAQRGGSSRAGAEAEVEVMWLRVMEPPGESAGGDTSWGGHMGAGAPWPVALPPTHVQEGGAGTDVQPLEAQSSNAYVQLFAEVEAALQPPSEVGSWGLEQGGRGAPGVQPLGEEDKPELGLGGEMGAAAVHGEGPSPAGTSAGSPDPCGMFPVKAQALELVEAEDAQADARLHGGTSPETPQGAAIHLVEEAEDGEQGQGGRELPHEPGLDPQGEGAAAGVRPGEEAVILGTPEAPGTDAKVQPPTEEEEELKSTSGWSMGADLAPLGAAGLWAVEQSQAPGPEAGLRAAHARGPWEGAAAGAHVSPPAEGASCPEHATAGKGPEPGAKLGALTGQDGQILEDPRTPGLLQGGRTAAEGRPLDGAPGLEVVQGEALEAGARSLVEPQGLGPKQGCDDPASALAPPVSEVPLQISTLKLETVMQEDVLVPDVWQLCASGQAAQSELREQVSAQADKVMMVHAASQQPEEKPQHVMETEQVAARSAEPPEQEVPPALTLHTRVQQEEDAGNDQLGMVFRDCALGDAAHSSTQPQGRLLPEQSEDLSVGQREKMQEAGWKTSSEGEPSPGEPRAVTAGWSGAALRGCPEAPLDPDHLYNVLFVGDSHVGKTSFLYRLHADTFNPHLTATVGLDYQIKHLIVDNRRFALRLWDSAGQERYHSVTKQFFRKADGVVLMYDITSEYSFSDVRYWLSCIQEGAEEGVAVLLLGNKTDCAAERRVPTKEGERLAKEHQLMFYECSAASGHNVSESMVSLVRLLKVREDELKAKADEVPKPPQKQKGCC</sequence>
<evidence type="ECO:0000259" key="6">
    <source>
        <dbReference type="PROSITE" id="PS50222"/>
    </source>
</evidence>
<keyword evidence="4" id="KW-0175">Coiled coil</keyword>
<dbReference type="SMART" id="SM00176">
    <property type="entry name" value="RAN"/>
    <property type="match status" value="1"/>
</dbReference>
<dbReference type="OrthoDB" id="9396170at2759"/>
<dbReference type="OMA" id="GEHELPH"/>
<evidence type="ECO:0000313" key="7">
    <source>
        <dbReference type="Ensembl" id="ENSFTIP00000021578.1"/>
    </source>
</evidence>
<dbReference type="Proteomes" id="UP000694562">
    <property type="component" value="Unplaced"/>
</dbReference>